<comment type="cofactor">
    <cofactor evidence="10">
        <name>Mg(2+)</name>
        <dbReference type="ChEBI" id="CHEBI:18420"/>
    </cofactor>
    <cofactor evidence="10">
        <name>Mn(2+)</name>
        <dbReference type="ChEBI" id="CHEBI:29035"/>
    </cofactor>
</comment>
<keyword evidence="3 10" id="KW-0255">Endonuclease</keyword>
<evidence type="ECO:0000256" key="8">
    <source>
        <dbReference type="ARBA" id="ARBA00023211"/>
    </source>
</evidence>
<keyword evidence="5 10" id="KW-0460">Magnesium</keyword>
<dbReference type="GO" id="GO:0004519">
    <property type="term" value="F:endonuclease activity"/>
    <property type="evidence" value="ECO:0007669"/>
    <property type="project" value="UniProtKB-KW"/>
</dbReference>
<evidence type="ECO:0000256" key="7">
    <source>
        <dbReference type="ARBA" id="ARBA00023125"/>
    </source>
</evidence>
<evidence type="ECO:0000313" key="11">
    <source>
        <dbReference type="EMBL" id="MDW5592987.1"/>
    </source>
</evidence>
<dbReference type="Gene3D" id="1.20.120.920">
    <property type="entry name" value="CRISPR-associated endonuclease Cas1, C-terminal domain"/>
    <property type="match status" value="1"/>
</dbReference>
<keyword evidence="8 10" id="KW-0464">Manganese</keyword>
<evidence type="ECO:0000256" key="6">
    <source>
        <dbReference type="ARBA" id="ARBA00023118"/>
    </source>
</evidence>
<evidence type="ECO:0000256" key="1">
    <source>
        <dbReference type="ARBA" id="ARBA00022722"/>
    </source>
</evidence>
<dbReference type="PANTHER" id="PTHR34353:SF2">
    <property type="entry name" value="CRISPR-ASSOCIATED ENDONUCLEASE CAS1 1"/>
    <property type="match status" value="1"/>
</dbReference>
<feature type="binding site" evidence="10">
    <location>
        <position position="165"/>
    </location>
    <ligand>
        <name>Mn(2+)</name>
        <dbReference type="ChEBI" id="CHEBI:29035"/>
    </ligand>
</feature>
<dbReference type="Proteomes" id="UP001284601">
    <property type="component" value="Unassembled WGS sequence"/>
</dbReference>
<dbReference type="CDD" id="cd09634">
    <property type="entry name" value="Cas1_I-II-III"/>
    <property type="match status" value="1"/>
</dbReference>
<dbReference type="PANTHER" id="PTHR34353">
    <property type="entry name" value="CRISPR-ASSOCIATED ENDONUCLEASE CAS1 1"/>
    <property type="match status" value="1"/>
</dbReference>
<keyword evidence="12" id="KW-1185">Reference proteome</keyword>
<reference evidence="12" key="1">
    <citation type="submission" date="2023-07" db="EMBL/GenBank/DDBJ databases">
        <title>Conexibacter stalactiti sp. nov., isolated from stalactites in a lava cave and emended description of the genus Conexibacter.</title>
        <authorList>
            <person name="Lee S.D."/>
        </authorList>
    </citation>
    <scope>NUCLEOTIDE SEQUENCE [LARGE SCALE GENOMIC DNA]</scope>
    <source>
        <strain evidence="12">KCTC 39840</strain>
    </source>
</reference>
<evidence type="ECO:0000256" key="5">
    <source>
        <dbReference type="ARBA" id="ARBA00022842"/>
    </source>
</evidence>
<evidence type="ECO:0000256" key="4">
    <source>
        <dbReference type="ARBA" id="ARBA00022801"/>
    </source>
</evidence>
<dbReference type="EMBL" id="JAWSTH010000002">
    <property type="protein sequence ID" value="MDW5592987.1"/>
    <property type="molecule type" value="Genomic_DNA"/>
</dbReference>
<evidence type="ECO:0000256" key="10">
    <source>
        <dbReference type="HAMAP-Rule" id="MF_01470"/>
    </source>
</evidence>
<evidence type="ECO:0000256" key="2">
    <source>
        <dbReference type="ARBA" id="ARBA00022723"/>
    </source>
</evidence>
<keyword evidence="7 10" id="KW-0238">DNA-binding</keyword>
<evidence type="ECO:0000256" key="3">
    <source>
        <dbReference type="ARBA" id="ARBA00022759"/>
    </source>
</evidence>
<evidence type="ECO:0000313" key="12">
    <source>
        <dbReference type="Proteomes" id="UP001284601"/>
    </source>
</evidence>
<accession>A0ABU4HJX2</accession>
<comment type="similarity">
    <text evidence="10">Belongs to the CRISPR-associated endonuclease Cas1 family.</text>
</comment>
<comment type="caution">
    <text evidence="11">The sequence shown here is derived from an EMBL/GenBank/DDBJ whole genome shotgun (WGS) entry which is preliminary data.</text>
</comment>
<dbReference type="Pfam" id="PF01867">
    <property type="entry name" value="Cas_Cas1"/>
    <property type="match status" value="1"/>
</dbReference>
<keyword evidence="1 10" id="KW-0540">Nuclease</keyword>
<dbReference type="HAMAP" id="MF_01470">
    <property type="entry name" value="Cas1"/>
    <property type="match status" value="1"/>
</dbReference>
<protein>
    <recommendedName>
        <fullName evidence="10">CRISPR-associated endonuclease Cas1</fullName>
        <ecNumber evidence="10">3.1.-.-</ecNumber>
    </recommendedName>
</protein>
<dbReference type="InterPro" id="IPR002729">
    <property type="entry name" value="CRISPR-assoc_Cas1"/>
</dbReference>
<organism evidence="11 12">
    <name type="scientific">Conexibacter stalactiti</name>
    <dbReference type="NCBI Taxonomy" id="1940611"/>
    <lineage>
        <taxon>Bacteria</taxon>
        <taxon>Bacillati</taxon>
        <taxon>Actinomycetota</taxon>
        <taxon>Thermoleophilia</taxon>
        <taxon>Solirubrobacterales</taxon>
        <taxon>Conexibacteraceae</taxon>
        <taxon>Conexibacter</taxon>
    </lineage>
</organism>
<keyword evidence="6 10" id="KW-0051">Antiviral defense</keyword>
<keyword evidence="4 10" id="KW-0378">Hydrolase</keyword>
<dbReference type="EC" id="3.1.-.-" evidence="10"/>
<comment type="subunit">
    <text evidence="9 10">Homodimer, forms a heterotetramer with a Cas2 homodimer.</text>
</comment>
<dbReference type="NCBIfam" id="TIGR00287">
    <property type="entry name" value="cas1"/>
    <property type="match status" value="1"/>
</dbReference>
<name>A0ABU4HJX2_9ACTN</name>
<keyword evidence="2 10" id="KW-0479">Metal-binding</keyword>
<comment type="function">
    <text evidence="10">CRISPR (clustered regularly interspaced short palindromic repeat), is an adaptive immune system that provides protection against mobile genetic elements (viruses, transposable elements and conjugative plasmids). CRISPR clusters contain spacers, sequences complementary to antecedent mobile elements, and target invading nucleic acids. CRISPR clusters are transcribed and processed into CRISPR RNA (crRNA). Acts as a dsDNA endonuclease. Involved in the integration of spacer DNA into the CRISPR cassette.</text>
</comment>
<sequence>MSGFASGMPSKTVLVRMRQHRAAAIGAGEFASAFVAGKLRNQRTLLRRHGGTGARDAVAQIGRLARTAEEERDPASLLGIEGTGARLYFERFGGLLRGREAATFAFEERNRRPPRDPVNALLSFVYAMLVKDAVTALLAAGLDPYIGLYHRSGFGRPALALDLIEEMRPLVGDSTVLMLINNGEVSGGDFVTRAAGVALTTAGRRKVIAAYERRVRTELRHPLFGYRTSYRRALETQARLLAAVLVGSAPPYRSLTTR</sequence>
<feature type="binding site" evidence="10">
    <location>
        <position position="150"/>
    </location>
    <ligand>
        <name>Mn(2+)</name>
        <dbReference type="ChEBI" id="CHEBI:29035"/>
    </ligand>
</feature>
<dbReference type="InterPro" id="IPR042206">
    <property type="entry name" value="CRISPR-assoc_Cas1_C"/>
</dbReference>
<feature type="binding site" evidence="10">
    <location>
        <position position="81"/>
    </location>
    <ligand>
        <name>Mn(2+)</name>
        <dbReference type="ChEBI" id="CHEBI:29035"/>
    </ligand>
</feature>
<proteinExistence type="inferred from homology"/>
<evidence type="ECO:0000256" key="9">
    <source>
        <dbReference type="ARBA" id="ARBA00038592"/>
    </source>
</evidence>
<gene>
    <name evidence="10 11" type="primary">cas1</name>
    <name evidence="11" type="ORF">R7226_01470</name>
</gene>
<dbReference type="InterPro" id="IPR050646">
    <property type="entry name" value="Cas1"/>
</dbReference>